<keyword evidence="2" id="KW-1017">Isopeptide bond</keyword>
<evidence type="ECO:0000256" key="9">
    <source>
        <dbReference type="ARBA" id="ARBA00061550"/>
    </source>
</evidence>
<dbReference type="CDD" id="cd00403">
    <property type="entry name" value="Ribosomal_L1"/>
    <property type="match status" value="1"/>
</dbReference>
<keyword evidence="3" id="KW-0597">Phosphoprotein</keyword>
<feature type="compositionally biased region" description="Basic and acidic residues" evidence="11">
    <location>
        <begin position="367"/>
        <end position="377"/>
    </location>
</feature>
<dbReference type="AlphaFoldDB" id="A0A8H7P1L5"/>
<evidence type="ECO:0000313" key="13">
    <source>
        <dbReference type="Proteomes" id="UP000639403"/>
    </source>
</evidence>
<gene>
    <name evidence="12" type="ORF">IEO21_05714</name>
</gene>
<feature type="compositionally biased region" description="Basic and acidic residues" evidence="11">
    <location>
        <begin position="301"/>
        <end position="318"/>
    </location>
</feature>
<keyword evidence="7" id="KW-0539">Nucleus</keyword>
<feature type="compositionally biased region" description="Basic and acidic residues" evidence="11">
    <location>
        <begin position="429"/>
        <end position="439"/>
    </location>
</feature>
<evidence type="ECO:0000256" key="5">
    <source>
        <dbReference type="ARBA" id="ARBA00022990"/>
    </source>
</evidence>
<dbReference type="GO" id="GO:0005730">
    <property type="term" value="C:nucleolus"/>
    <property type="evidence" value="ECO:0007669"/>
    <property type="project" value="UniProtKB-SubCell"/>
</dbReference>
<proteinExistence type="inferred from homology"/>
<evidence type="ECO:0000256" key="11">
    <source>
        <dbReference type="SAM" id="MobiDB-lite"/>
    </source>
</evidence>
<evidence type="ECO:0000256" key="2">
    <source>
        <dbReference type="ARBA" id="ARBA00022499"/>
    </source>
</evidence>
<organism evidence="12 13">
    <name type="scientific">Rhodonia placenta</name>
    <dbReference type="NCBI Taxonomy" id="104341"/>
    <lineage>
        <taxon>Eukaryota</taxon>
        <taxon>Fungi</taxon>
        <taxon>Dikarya</taxon>
        <taxon>Basidiomycota</taxon>
        <taxon>Agaricomycotina</taxon>
        <taxon>Agaricomycetes</taxon>
        <taxon>Polyporales</taxon>
        <taxon>Adustoporiaceae</taxon>
        <taxon>Rhodonia</taxon>
    </lineage>
</organism>
<dbReference type="Proteomes" id="UP000639403">
    <property type="component" value="Unassembled WGS sequence"/>
</dbReference>
<comment type="function">
    <text evidence="8">Regulates cellular senescence through inhibition of PTEN translation. Acts as a pro-apoptotic regulator in response to DNA damage.</text>
</comment>
<evidence type="ECO:0000256" key="7">
    <source>
        <dbReference type="ARBA" id="ARBA00023242"/>
    </source>
</evidence>
<feature type="compositionally biased region" description="Low complexity" evidence="11">
    <location>
        <begin position="283"/>
        <end position="300"/>
    </location>
</feature>
<keyword evidence="5" id="KW-0007">Acetylation</keyword>
<comment type="subcellular location">
    <subcellularLocation>
        <location evidence="1">Nucleus</location>
        <location evidence="1">Nucleolus</location>
    </subcellularLocation>
</comment>
<dbReference type="InterPro" id="IPR028364">
    <property type="entry name" value="Ribosomal_uL1/biogenesis"/>
</dbReference>
<dbReference type="Gene3D" id="3.30.190.20">
    <property type="match status" value="1"/>
</dbReference>
<keyword evidence="6" id="KW-0175">Coiled coil</keyword>
<evidence type="ECO:0000256" key="10">
    <source>
        <dbReference type="ARBA" id="ARBA00070787"/>
    </source>
</evidence>
<reference evidence="12" key="1">
    <citation type="submission" date="2020-11" db="EMBL/GenBank/DDBJ databases">
        <authorList>
            <person name="Koelle M."/>
            <person name="Horta M.A.C."/>
            <person name="Nowrousian M."/>
            <person name="Ohm R.A."/>
            <person name="Benz P."/>
            <person name="Pilgard A."/>
        </authorList>
    </citation>
    <scope>NUCLEOTIDE SEQUENCE</scope>
    <source>
        <strain evidence="12">FPRL280</strain>
    </source>
</reference>
<evidence type="ECO:0000256" key="8">
    <source>
        <dbReference type="ARBA" id="ARBA00054167"/>
    </source>
</evidence>
<feature type="compositionally biased region" description="Acidic residues" evidence="11">
    <location>
        <begin position="262"/>
        <end position="276"/>
    </location>
</feature>
<accession>A0A8H7P1L5</accession>
<dbReference type="InterPro" id="IPR023674">
    <property type="entry name" value="Ribosomal_uL1-like"/>
</dbReference>
<evidence type="ECO:0000256" key="4">
    <source>
        <dbReference type="ARBA" id="ARBA00022843"/>
    </source>
</evidence>
<feature type="compositionally biased region" description="Low complexity" evidence="11">
    <location>
        <begin position="378"/>
        <end position="397"/>
    </location>
</feature>
<dbReference type="InterPro" id="IPR016095">
    <property type="entry name" value="Ribosomal_uL1_3-a/b-sand"/>
</dbReference>
<protein>
    <recommendedName>
        <fullName evidence="10">Ribosomal L1 domain-containing protein 1</fullName>
    </recommendedName>
</protein>
<evidence type="ECO:0000256" key="6">
    <source>
        <dbReference type="ARBA" id="ARBA00023054"/>
    </source>
</evidence>
<name>A0A8H7P1L5_9APHY</name>
<reference evidence="12" key="2">
    <citation type="journal article" name="Front. Microbiol.">
        <title>Degradative Capacity of Two Strains of Rhodonia placenta: From Phenotype to Genotype.</title>
        <authorList>
            <person name="Kolle M."/>
            <person name="Horta M.A.C."/>
            <person name="Nowrousian M."/>
            <person name="Ohm R.A."/>
            <person name="Benz J.P."/>
            <person name="Pilgard A."/>
        </authorList>
    </citation>
    <scope>NUCLEOTIDE SEQUENCE</scope>
    <source>
        <strain evidence="12">FPRL280</strain>
    </source>
</reference>
<dbReference type="SUPFAM" id="SSF56808">
    <property type="entry name" value="Ribosomal protein L1"/>
    <property type="match status" value="1"/>
</dbReference>
<evidence type="ECO:0000256" key="1">
    <source>
        <dbReference type="ARBA" id="ARBA00004604"/>
    </source>
</evidence>
<dbReference type="EMBL" id="JADOXO010000110">
    <property type="protein sequence ID" value="KAF9813228.1"/>
    <property type="molecule type" value="Genomic_DNA"/>
</dbReference>
<dbReference type="Pfam" id="PF00687">
    <property type="entry name" value="Ribosomal_L1"/>
    <property type="match status" value="1"/>
</dbReference>
<feature type="compositionally biased region" description="Low complexity" evidence="11">
    <location>
        <begin position="564"/>
        <end position="574"/>
    </location>
</feature>
<keyword evidence="4" id="KW-0832">Ubl conjugation</keyword>
<evidence type="ECO:0000313" key="12">
    <source>
        <dbReference type="EMBL" id="KAF9813228.1"/>
    </source>
</evidence>
<feature type="region of interest" description="Disordered" evidence="11">
    <location>
        <begin position="259"/>
        <end position="581"/>
    </location>
</feature>
<sequence length="581" mass="61712">MAKDLIGEHVSERQCKLAVNALLEHVRKIEEKKAEKELLPGKEQNVWFVVTVKQMHPEKKLKPYKIPIAHPLVDPRTSSVCLITKDPQREYKDLLESHGIRFISRVVGITKLKGKFKPFEARRLLLKENGLFLADERVIPLLPGLLGRKFFEAKKQPIPVSLTKKDLKGELERAISSTYFHQNQGTCTSVKIGALSQTPAQILDNLKMALPAIVKNIKGEWDNIQSIHIKTNSSASLPIWSCNLGDEEGARWDGLTARESAGEDSGDETESEEKEEAAEPTKKPSAASKKTSVVVDVVESSQEKSKGKKRAAEDDTTKPQKKIKTSPAQETPIKSKKATPAAKSISSKLAAPNAVASDVPSKKSKKGKAEGEAKKTESSATPAASTSAQAHAAPAPAGDGGAPKKKSKGKSVADTGVSSQPVVESTALADDRSATEARDPATPAAARKKKARASAVDFFEDGPAPPPNTPADASAAKKKKGKTVEATPLSKAIAQLADEEGGAAPETPLPKTRKRKGGAASAAHADKGTPTSASAETGGLSVDDLKKKRALSGTEKKKGKVVNSSPAAKSAKSAIVGKKRL</sequence>
<dbReference type="Gene3D" id="3.40.50.790">
    <property type="match status" value="1"/>
</dbReference>
<evidence type="ECO:0000256" key="3">
    <source>
        <dbReference type="ARBA" id="ARBA00022553"/>
    </source>
</evidence>
<dbReference type="FunFam" id="3.40.50.790:FF:000004">
    <property type="entry name" value="Ribosomal L1 domain-containing 1-like 1"/>
    <property type="match status" value="1"/>
</dbReference>
<comment type="similarity">
    <text evidence="9">Belongs to the universal ribosomal protein uL1 family. Highly divergent.</text>
</comment>
<comment type="caution">
    <text evidence="12">The sequence shown here is derived from an EMBL/GenBank/DDBJ whole genome shotgun (WGS) entry which is preliminary data.</text>
</comment>